<feature type="transmembrane region" description="Helical" evidence="10">
    <location>
        <begin position="46"/>
        <end position="70"/>
    </location>
</feature>
<evidence type="ECO:0000256" key="4">
    <source>
        <dbReference type="ARBA" id="ARBA00022692"/>
    </source>
</evidence>
<comment type="similarity">
    <text evidence="10">Belongs to the ELO family.</text>
</comment>
<comment type="catalytic activity">
    <reaction evidence="10">
        <text>an acyl-CoA + malonyl-CoA + H(+) = a 3-oxoacyl-CoA + CO2 + CoA</text>
        <dbReference type="Rhea" id="RHEA:50252"/>
        <dbReference type="ChEBI" id="CHEBI:15378"/>
        <dbReference type="ChEBI" id="CHEBI:16526"/>
        <dbReference type="ChEBI" id="CHEBI:57287"/>
        <dbReference type="ChEBI" id="CHEBI:57384"/>
        <dbReference type="ChEBI" id="CHEBI:58342"/>
        <dbReference type="ChEBI" id="CHEBI:90726"/>
    </reaction>
    <physiologicalReaction direction="left-to-right" evidence="10">
        <dbReference type="Rhea" id="RHEA:50253"/>
    </physiologicalReaction>
</comment>
<dbReference type="RefSeq" id="XP_025433297.1">
    <property type="nucleotide sequence ID" value="XM_025577951.1"/>
</dbReference>
<evidence type="ECO:0000313" key="11">
    <source>
        <dbReference type="EMBL" id="PYH47315.1"/>
    </source>
</evidence>
<dbReference type="GO" id="GO:0005789">
    <property type="term" value="C:endoplasmic reticulum membrane"/>
    <property type="evidence" value="ECO:0007669"/>
    <property type="project" value="TreeGrafter"/>
</dbReference>
<sequence length="349" mass="39399">MVQRAMVRIGLPPPALFEYPDLSAPPTIQFPVSALRLGKYQLPQSFFTVSTNLLFAATTCVLYLTVVAYFNRYNALKKKPWAISRTRVFQHAVITHNLILTAFSAWAFSAALNSLVSSWPARQDELYLTRAADLICLGGEFAGHQEVASRVMFIGWLFYLSKFYEICDTAIIVLKGRQVSALHMYHHAGVIFCGCAVIRFSCTPVIIALVFNSAVHTVMYTYYSMTALRIPVLLATKAALTSLQIAQFFVGMLLGCVFVLLEYDVPFSGPRFERDEQQQYPPYNVTPQVSGGQRTQDLKTVRCVKDSRQAYVVGVGMGFVLYLMCMFSRFYVQSYLQHWRPFNLKKGVS</sequence>
<gene>
    <name evidence="11" type="ORF">BP01DRAFT_389868</name>
</gene>
<dbReference type="GO" id="GO:0019367">
    <property type="term" value="P:fatty acid elongation, saturated fatty acid"/>
    <property type="evidence" value="ECO:0007669"/>
    <property type="project" value="TreeGrafter"/>
</dbReference>
<reference evidence="11 12" key="1">
    <citation type="submission" date="2016-12" db="EMBL/GenBank/DDBJ databases">
        <title>The genomes of Aspergillus section Nigri reveals drivers in fungal speciation.</title>
        <authorList>
            <consortium name="DOE Joint Genome Institute"/>
            <person name="Vesth T.C."/>
            <person name="Nybo J."/>
            <person name="Theobald S."/>
            <person name="Brandl J."/>
            <person name="Frisvad J.C."/>
            <person name="Nielsen K.F."/>
            <person name="Lyhne E.K."/>
            <person name="Kogle M.E."/>
            <person name="Kuo A."/>
            <person name="Riley R."/>
            <person name="Clum A."/>
            <person name="Nolan M."/>
            <person name="Lipzen A."/>
            <person name="Salamov A."/>
            <person name="Henrissat B."/>
            <person name="Wiebenga A."/>
            <person name="De Vries R.P."/>
            <person name="Grigoriev I.V."/>
            <person name="Mortensen U.H."/>
            <person name="Andersen M.R."/>
            <person name="Baker S.E."/>
        </authorList>
    </citation>
    <scope>NUCLEOTIDE SEQUENCE [LARGE SCALE GENOMIC DNA]</scope>
    <source>
        <strain evidence="11 12">JOP 1030-1</strain>
    </source>
</reference>
<feature type="transmembrane region" description="Helical" evidence="10">
    <location>
        <begin position="243"/>
        <end position="261"/>
    </location>
</feature>
<dbReference type="GO" id="GO:0034625">
    <property type="term" value="P:fatty acid elongation, monounsaturated fatty acid"/>
    <property type="evidence" value="ECO:0007669"/>
    <property type="project" value="TreeGrafter"/>
</dbReference>
<evidence type="ECO:0000256" key="3">
    <source>
        <dbReference type="ARBA" id="ARBA00022679"/>
    </source>
</evidence>
<name>A0A318ZKL0_9EURO</name>
<keyword evidence="6 10" id="KW-1133">Transmembrane helix</keyword>
<keyword evidence="8 10" id="KW-0472">Membrane</keyword>
<dbReference type="GeneID" id="37079180"/>
<keyword evidence="5 10" id="KW-0276">Fatty acid metabolism</keyword>
<feature type="transmembrane region" description="Helical" evidence="10">
    <location>
        <begin position="91"/>
        <end position="112"/>
    </location>
</feature>
<accession>A0A318ZKL0</accession>
<dbReference type="Proteomes" id="UP000248349">
    <property type="component" value="Unassembled WGS sequence"/>
</dbReference>
<evidence type="ECO:0000256" key="1">
    <source>
        <dbReference type="ARBA" id="ARBA00004141"/>
    </source>
</evidence>
<dbReference type="EC" id="2.3.1.-" evidence="10"/>
<dbReference type="GO" id="GO:0009922">
    <property type="term" value="F:fatty acid elongase activity"/>
    <property type="evidence" value="ECO:0007669"/>
    <property type="project" value="InterPro"/>
</dbReference>
<comment type="subcellular location">
    <subcellularLocation>
        <location evidence="1">Membrane</location>
        <topology evidence="1">Multi-pass membrane protein</topology>
    </subcellularLocation>
</comment>
<evidence type="ECO:0000256" key="8">
    <source>
        <dbReference type="ARBA" id="ARBA00023136"/>
    </source>
</evidence>
<feature type="transmembrane region" description="Helical" evidence="10">
    <location>
        <begin position="186"/>
        <end position="211"/>
    </location>
</feature>
<dbReference type="PANTHER" id="PTHR11157:SF169">
    <property type="entry name" value="ELONGATION OF FATTY ACIDS PROTEIN"/>
    <property type="match status" value="1"/>
</dbReference>
<evidence type="ECO:0000313" key="12">
    <source>
        <dbReference type="Proteomes" id="UP000248349"/>
    </source>
</evidence>
<keyword evidence="3 10" id="KW-0808">Transferase</keyword>
<dbReference type="AlphaFoldDB" id="A0A318ZKL0"/>
<dbReference type="GO" id="GO:0034626">
    <property type="term" value="P:fatty acid elongation, polyunsaturated fatty acid"/>
    <property type="evidence" value="ECO:0007669"/>
    <property type="project" value="TreeGrafter"/>
</dbReference>
<dbReference type="GO" id="GO:0030148">
    <property type="term" value="P:sphingolipid biosynthetic process"/>
    <property type="evidence" value="ECO:0007669"/>
    <property type="project" value="TreeGrafter"/>
</dbReference>
<evidence type="ECO:0000256" key="10">
    <source>
        <dbReference type="RuleBase" id="RU361115"/>
    </source>
</evidence>
<dbReference type="STRING" id="1450539.A0A318ZKL0"/>
<evidence type="ECO:0000256" key="7">
    <source>
        <dbReference type="ARBA" id="ARBA00023098"/>
    </source>
</evidence>
<evidence type="ECO:0000256" key="9">
    <source>
        <dbReference type="ARBA" id="ARBA00023160"/>
    </source>
</evidence>
<protein>
    <recommendedName>
        <fullName evidence="10">Elongation of fatty acids protein</fullName>
        <ecNumber evidence="10">2.3.1.-</ecNumber>
    </recommendedName>
</protein>
<feature type="transmembrane region" description="Helical" evidence="10">
    <location>
        <begin position="153"/>
        <end position="174"/>
    </location>
</feature>
<dbReference type="Pfam" id="PF01151">
    <property type="entry name" value="ELO"/>
    <property type="match status" value="1"/>
</dbReference>
<evidence type="ECO:0000256" key="5">
    <source>
        <dbReference type="ARBA" id="ARBA00022832"/>
    </source>
</evidence>
<keyword evidence="2 10" id="KW-0444">Lipid biosynthesis</keyword>
<dbReference type="InterPro" id="IPR002076">
    <property type="entry name" value="ELO_fam"/>
</dbReference>
<evidence type="ECO:0000256" key="2">
    <source>
        <dbReference type="ARBA" id="ARBA00022516"/>
    </source>
</evidence>
<evidence type="ECO:0000256" key="6">
    <source>
        <dbReference type="ARBA" id="ARBA00022989"/>
    </source>
</evidence>
<dbReference type="PANTHER" id="PTHR11157">
    <property type="entry name" value="FATTY ACID ACYL TRANSFERASE-RELATED"/>
    <property type="match status" value="1"/>
</dbReference>
<keyword evidence="4 10" id="KW-0812">Transmembrane</keyword>
<keyword evidence="9 10" id="KW-0275">Fatty acid biosynthesis</keyword>
<proteinExistence type="inferred from homology"/>
<organism evidence="11 12">
    <name type="scientific">Aspergillus saccharolyticus JOP 1030-1</name>
    <dbReference type="NCBI Taxonomy" id="1450539"/>
    <lineage>
        <taxon>Eukaryota</taxon>
        <taxon>Fungi</taxon>
        <taxon>Dikarya</taxon>
        <taxon>Ascomycota</taxon>
        <taxon>Pezizomycotina</taxon>
        <taxon>Eurotiomycetes</taxon>
        <taxon>Eurotiomycetidae</taxon>
        <taxon>Eurotiales</taxon>
        <taxon>Aspergillaceae</taxon>
        <taxon>Aspergillus</taxon>
        <taxon>Aspergillus subgen. Circumdati</taxon>
    </lineage>
</organism>
<keyword evidence="12" id="KW-1185">Reference proteome</keyword>
<keyword evidence="7 10" id="KW-0443">Lipid metabolism</keyword>
<feature type="transmembrane region" description="Helical" evidence="10">
    <location>
        <begin position="310"/>
        <end position="332"/>
    </location>
</feature>
<dbReference type="EMBL" id="KZ821224">
    <property type="protein sequence ID" value="PYH47315.1"/>
    <property type="molecule type" value="Genomic_DNA"/>
</dbReference>
<dbReference type="OrthoDB" id="10259681at2759"/>
<dbReference type="GO" id="GO:0042761">
    <property type="term" value="P:very long-chain fatty acid biosynthetic process"/>
    <property type="evidence" value="ECO:0007669"/>
    <property type="project" value="TreeGrafter"/>
</dbReference>